<feature type="signal peptide" evidence="9">
    <location>
        <begin position="1"/>
        <end position="18"/>
    </location>
</feature>
<keyword evidence="7" id="KW-0437">Light-harvesting polypeptide</keyword>
<protein>
    <submittedName>
        <fullName evidence="10">Uncharacterized protein</fullName>
    </submittedName>
</protein>
<feature type="binding site" evidence="8">
    <location>
        <position position="80"/>
    </location>
    <ligand>
        <name>chlorophyll a</name>
        <dbReference type="ChEBI" id="CHEBI:58416"/>
        <label>1</label>
    </ligand>
</feature>
<evidence type="ECO:0000256" key="9">
    <source>
        <dbReference type="SAM" id="SignalP"/>
    </source>
</evidence>
<feature type="binding site" evidence="8">
    <location>
        <position position="179"/>
    </location>
    <ligand>
        <name>chlorophyll a</name>
        <dbReference type="ChEBI" id="CHEBI:58416"/>
        <label>1</label>
    </ligand>
</feature>
<keyword evidence="11" id="KW-1185">Reference proteome</keyword>
<comment type="function">
    <text evidence="1">The light-harvesting complex (LHC) functions as a light receptor, it captures and delivers excitation energy to photosystems with which it is closely associated. Energy is transferred from the carotenoid and chlorophyll C (or B) to chlorophyll A and the photosynthetic reaction centers where it is used to synthesize ATP and reducing power.</text>
</comment>
<keyword evidence="8" id="KW-0148">Chlorophyll</keyword>
<name>A0ABD3NJG3_9STRA</name>
<dbReference type="InterPro" id="IPR001344">
    <property type="entry name" value="Chloro_AB-bd_pln"/>
</dbReference>
<organism evidence="10 11">
    <name type="scientific">Stephanodiscus triporus</name>
    <dbReference type="NCBI Taxonomy" id="2934178"/>
    <lineage>
        <taxon>Eukaryota</taxon>
        <taxon>Sar</taxon>
        <taxon>Stramenopiles</taxon>
        <taxon>Ochrophyta</taxon>
        <taxon>Bacillariophyta</taxon>
        <taxon>Coscinodiscophyceae</taxon>
        <taxon>Thalassiosirophycidae</taxon>
        <taxon>Stephanodiscales</taxon>
        <taxon>Stephanodiscaceae</taxon>
        <taxon>Stephanodiscus</taxon>
    </lineage>
</organism>
<dbReference type="SUPFAM" id="SSF103511">
    <property type="entry name" value="Chlorophyll a-b binding protein"/>
    <property type="match status" value="1"/>
</dbReference>
<dbReference type="GO" id="GO:0030076">
    <property type="term" value="C:light-harvesting complex"/>
    <property type="evidence" value="ECO:0007669"/>
    <property type="project" value="UniProtKB-KW"/>
</dbReference>
<evidence type="ECO:0000256" key="4">
    <source>
        <dbReference type="ARBA" id="ARBA00022528"/>
    </source>
</evidence>
<dbReference type="Pfam" id="PF00504">
    <property type="entry name" value="Chloroa_b-bind"/>
    <property type="match status" value="1"/>
</dbReference>
<evidence type="ECO:0000256" key="6">
    <source>
        <dbReference type="ARBA" id="ARBA00022640"/>
    </source>
</evidence>
<feature type="binding site" evidence="8">
    <location>
        <position position="183"/>
    </location>
    <ligand>
        <name>chlorophyll a</name>
        <dbReference type="ChEBI" id="CHEBI:58416"/>
        <label>1</label>
    </ligand>
</feature>
<dbReference type="GO" id="GO:0009507">
    <property type="term" value="C:chloroplast"/>
    <property type="evidence" value="ECO:0007669"/>
    <property type="project" value="UniProtKB-SubCell"/>
</dbReference>
<accession>A0ABD3NJG3</accession>
<feature type="binding site" evidence="8">
    <location>
        <position position="66"/>
    </location>
    <ligand>
        <name>chlorophyll a</name>
        <dbReference type="ChEBI" id="CHEBI:58416"/>
        <label>1</label>
    </ligand>
</feature>
<comment type="subcellular location">
    <subcellularLocation>
        <location evidence="2">Plastid</location>
        <location evidence="2">Chloroplast</location>
    </subcellularLocation>
</comment>
<evidence type="ECO:0000313" key="11">
    <source>
        <dbReference type="Proteomes" id="UP001530315"/>
    </source>
</evidence>
<proteinExistence type="inferred from homology"/>
<dbReference type="FunFam" id="1.10.3460.10:FF:000024">
    <property type="entry name" value="Photosystem I light harvesting protein"/>
    <property type="match status" value="1"/>
</dbReference>
<dbReference type="GO" id="GO:0015979">
    <property type="term" value="P:photosynthesis"/>
    <property type="evidence" value="ECO:0007669"/>
    <property type="project" value="UniProtKB-KW"/>
</dbReference>
<feature type="binding site" evidence="8">
    <location>
        <position position="185"/>
    </location>
    <ligand>
        <name>chlorophyll b</name>
        <dbReference type="ChEBI" id="CHEBI:61721"/>
        <label>2</label>
    </ligand>
</feature>
<feature type="binding site" description="axial binding residue" evidence="8">
    <location>
        <position position="85"/>
    </location>
    <ligand>
        <name>chlorophyll b</name>
        <dbReference type="ChEBI" id="CHEBI:61721"/>
        <label>1</label>
    </ligand>
    <ligandPart>
        <name>Mg</name>
        <dbReference type="ChEBI" id="CHEBI:25107"/>
    </ligandPart>
</feature>
<feature type="binding site" evidence="8">
    <location>
        <position position="83"/>
    </location>
    <ligand>
        <name>chlorophyll a</name>
        <dbReference type="ChEBI" id="CHEBI:58416"/>
        <label>1</label>
    </ligand>
</feature>
<feature type="binding site" evidence="8">
    <location>
        <position position="180"/>
    </location>
    <ligand>
        <name>chlorophyll a</name>
        <dbReference type="ChEBI" id="CHEBI:58416"/>
        <label>1</label>
    </ligand>
</feature>
<keyword evidence="5" id="KW-0602">Photosynthesis</keyword>
<comment type="caution">
    <text evidence="10">The sequence shown here is derived from an EMBL/GenBank/DDBJ whole genome shotgun (WGS) entry which is preliminary data.</text>
</comment>
<comment type="similarity">
    <text evidence="3">Belongs to the fucoxanthin chlorophyll protein family.</text>
</comment>
<feature type="binding site" description="axial binding residue" evidence="8">
    <location>
        <position position="145"/>
    </location>
    <ligand>
        <name>chlorophyll b</name>
        <dbReference type="ChEBI" id="CHEBI:61721"/>
        <label>1</label>
    </ligand>
    <ligandPart>
        <name>Mg</name>
        <dbReference type="ChEBI" id="CHEBI:25107"/>
    </ligandPart>
</feature>
<evidence type="ECO:0000256" key="2">
    <source>
        <dbReference type="ARBA" id="ARBA00004229"/>
    </source>
</evidence>
<keyword evidence="4" id="KW-0150">Chloroplast</keyword>
<evidence type="ECO:0000256" key="3">
    <source>
        <dbReference type="ARBA" id="ARBA00005933"/>
    </source>
</evidence>
<dbReference type="Proteomes" id="UP001530315">
    <property type="component" value="Unassembled WGS sequence"/>
</dbReference>
<evidence type="ECO:0000256" key="5">
    <source>
        <dbReference type="ARBA" id="ARBA00022531"/>
    </source>
</evidence>
<keyword evidence="9" id="KW-0732">Signal</keyword>
<dbReference type="AlphaFoldDB" id="A0ABD3NJG3"/>
<gene>
    <name evidence="10" type="ORF">ACHAW5_007094</name>
</gene>
<dbReference type="Gene3D" id="1.10.3460.10">
    <property type="entry name" value="Chlorophyll a/b binding protein domain"/>
    <property type="match status" value="1"/>
</dbReference>
<dbReference type="InterPro" id="IPR022796">
    <property type="entry name" value="Chloroa_b-bind"/>
</dbReference>
<keyword evidence="8" id="KW-0157">Chromophore</keyword>
<reference evidence="10 11" key="1">
    <citation type="submission" date="2024-10" db="EMBL/GenBank/DDBJ databases">
        <title>Updated reference genomes for cyclostephanoid diatoms.</title>
        <authorList>
            <person name="Roberts W.R."/>
            <person name="Alverson A.J."/>
        </authorList>
    </citation>
    <scope>NUCLEOTIDE SEQUENCE [LARGE SCALE GENOMIC DNA]</scope>
    <source>
        <strain evidence="10 11">AJA276-08</strain>
    </source>
</reference>
<dbReference type="EMBL" id="JALLAZ020001376">
    <property type="protein sequence ID" value="KAL3776012.1"/>
    <property type="molecule type" value="Genomic_DNA"/>
</dbReference>
<evidence type="ECO:0000256" key="8">
    <source>
        <dbReference type="PIRSR" id="PIRSR601344-1"/>
    </source>
</evidence>
<evidence type="ECO:0000256" key="7">
    <source>
        <dbReference type="ARBA" id="ARBA00023243"/>
    </source>
</evidence>
<evidence type="ECO:0000256" key="1">
    <source>
        <dbReference type="ARBA" id="ARBA00004022"/>
    </source>
</evidence>
<keyword evidence="6" id="KW-0934">Plastid</keyword>
<evidence type="ECO:0000313" key="10">
    <source>
        <dbReference type="EMBL" id="KAL3776012.1"/>
    </source>
</evidence>
<dbReference type="PANTHER" id="PTHR21649">
    <property type="entry name" value="CHLOROPHYLL A/B BINDING PROTEIN"/>
    <property type="match status" value="1"/>
</dbReference>
<sequence length="208" mass="22306">MAKLTATILATMAGTASAFAPIASVPKTSALSEFAKGMVGGEGPEPMPFNFGGEKTSKNFDPVGFSERAPEWLNWFREAELKHGRQAMLATVGLVVPEFVRIPGEQFSFESIPNVLDAHDALIGTSMKQILLWVSFAEVCTLAALSNMNEYDRAPGDFSFDPLGLYPKDAAGQKEMKLKELKNGRLAMVAIGGMVVGSSVTGHGFPYL</sequence>
<feature type="chain" id="PRO_5044807537" evidence="9">
    <location>
        <begin position="19"/>
        <end position="208"/>
    </location>
</feature>